<dbReference type="EMBL" id="CP108222">
    <property type="protein sequence ID" value="WTT16259.1"/>
    <property type="molecule type" value="Genomic_DNA"/>
</dbReference>
<gene>
    <name evidence="3" type="ORF">OHA22_12330</name>
</gene>
<feature type="transmembrane region" description="Helical" evidence="2">
    <location>
        <begin position="80"/>
        <end position="99"/>
    </location>
</feature>
<accession>A0AAU1ZXL2</accession>
<feature type="region of interest" description="Disordered" evidence="1">
    <location>
        <begin position="1"/>
        <end position="76"/>
    </location>
</feature>
<organism evidence="3">
    <name type="scientific">Streptomyces sp. NBC_00093</name>
    <dbReference type="NCBI Taxonomy" id="2975649"/>
    <lineage>
        <taxon>Bacteria</taxon>
        <taxon>Bacillati</taxon>
        <taxon>Actinomycetota</taxon>
        <taxon>Actinomycetes</taxon>
        <taxon>Kitasatosporales</taxon>
        <taxon>Streptomycetaceae</taxon>
        <taxon>Streptomyces</taxon>
    </lineage>
</organism>
<reference evidence="3" key="1">
    <citation type="submission" date="2022-10" db="EMBL/GenBank/DDBJ databases">
        <title>The complete genomes of actinobacterial strains from the NBC collection.</title>
        <authorList>
            <person name="Joergensen T.S."/>
            <person name="Alvarez Arevalo M."/>
            <person name="Sterndorff E.B."/>
            <person name="Faurdal D."/>
            <person name="Vuksanovic O."/>
            <person name="Mourched A.-S."/>
            <person name="Charusanti P."/>
            <person name="Shaw S."/>
            <person name="Blin K."/>
            <person name="Weber T."/>
        </authorList>
    </citation>
    <scope>NUCLEOTIDE SEQUENCE</scope>
    <source>
        <strain evidence="3">NBC_00093</strain>
    </source>
</reference>
<evidence type="ECO:0000313" key="3">
    <source>
        <dbReference type="EMBL" id="WTT16259.1"/>
    </source>
</evidence>
<dbReference type="AlphaFoldDB" id="A0AAU1ZXL2"/>
<feature type="compositionally biased region" description="Basic and acidic residues" evidence="1">
    <location>
        <begin position="20"/>
        <end position="36"/>
    </location>
</feature>
<feature type="transmembrane region" description="Helical" evidence="2">
    <location>
        <begin position="139"/>
        <end position="158"/>
    </location>
</feature>
<sequence length="205" mass="20721">MGTKTADETGAETGTEAQSDDAKSGKETVDITKDEQPTEATAEAEAEVEVLGDADEYEGEDLDETDLAPEKKSPSGVGQGAAAVVAAVLGFVSLTGSWLGTVAGARANITGQLEMQASSSASIAAQIDALYGDAWQATALWGGIFALAALLVGVAVLARPAFGTPGKPQAVWIKSVSWAGVALGVLGLLLAVLKYTDVLLSLPSA</sequence>
<evidence type="ECO:0008006" key="4">
    <source>
        <dbReference type="Google" id="ProtNLM"/>
    </source>
</evidence>
<feature type="compositionally biased region" description="Acidic residues" evidence="1">
    <location>
        <begin position="42"/>
        <end position="67"/>
    </location>
</feature>
<keyword evidence="2" id="KW-0472">Membrane</keyword>
<keyword evidence="2" id="KW-1133">Transmembrane helix</keyword>
<name>A0AAU1ZXL2_9ACTN</name>
<protein>
    <recommendedName>
        <fullName evidence="4">Integral membrane protein</fullName>
    </recommendedName>
</protein>
<evidence type="ECO:0000256" key="2">
    <source>
        <dbReference type="SAM" id="Phobius"/>
    </source>
</evidence>
<evidence type="ECO:0000256" key="1">
    <source>
        <dbReference type="SAM" id="MobiDB-lite"/>
    </source>
</evidence>
<keyword evidence="2" id="KW-0812">Transmembrane</keyword>
<proteinExistence type="predicted"/>
<feature type="transmembrane region" description="Helical" evidence="2">
    <location>
        <begin position="170"/>
        <end position="193"/>
    </location>
</feature>